<dbReference type="GO" id="GO:0016020">
    <property type="term" value="C:membrane"/>
    <property type="evidence" value="ECO:0007669"/>
    <property type="project" value="UniProtKB-SubCell"/>
</dbReference>
<dbReference type="GO" id="GO:0006885">
    <property type="term" value="P:regulation of pH"/>
    <property type="evidence" value="ECO:0007669"/>
    <property type="project" value="TreeGrafter"/>
</dbReference>
<evidence type="ECO:0000256" key="9">
    <source>
        <dbReference type="ARBA" id="ARBA00038341"/>
    </source>
</evidence>
<dbReference type="Gene3D" id="1.20.1530.20">
    <property type="match status" value="1"/>
</dbReference>
<evidence type="ECO:0000256" key="3">
    <source>
        <dbReference type="ARBA" id="ARBA00022538"/>
    </source>
</evidence>
<evidence type="ECO:0000256" key="4">
    <source>
        <dbReference type="ARBA" id="ARBA00022692"/>
    </source>
</evidence>
<feature type="transmembrane region" description="Helical" evidence="10">
    <location>
        <begin position="239"/>
        <end position="257"/>
    </location>
</feature>
<dbReference type="Pfam" id="PF23259">
    <property type="entry name" value="CHX17_C"/>
    <property type="match status" value="1"/>
</dbReference>
<comment type="subcellular location">
    <subcellularLocation>
        <location evidence="1">Membrane</location>
        <topology evidence="1">Multi-pass membrane protein</topology>
    </subcellularLocation>
</comment>
<evidence type="ECO:0000256" key="8">
    <source>
        <dbReference type="ARBA" id="ARBA00023136"/>
    </source>
</evidence>
<feature type="transmembrane region" description="Helical" evidence="10">
    <location>
        <begin position="71"/>
        <end position="89"/>
    </location>
</feature>
<gene>
    <name evidence="14" type="ORF">HRI_003057600</name>
</gene>
<feature type="transmembrane region" description="Helical" evidence="10">
    <location>
        <begin position="135"/>
        <end position="157"/>
    </location>
</feature>
<feature type="transmembrane region" description="Helical" evidence="10">
    <location>
        <begin position="357"/>
        <end position="377"/>
    </location>
</feature>
<dbReference type="OrthoDB" id="1938353at2759"/>
<feature type="transmembrane region" description="Helical" evidence="10">
    <location>
        <begin position="413"/>
        <end position="437"/>
    </location>
</feature>
<feature type="transmembrane region" description="Helical" evidence="10">
    <location>
        <begin position="201"/>
        <end position="227"/>
    </location>
</feature>
<dbReference type="InterPro" id="IPR038770">
    <property type="entry name" value="Na+/solute_symporter_sf"/>
</dbReference>
<feature type="domain" description="Cation/H(+) antiporter C-terminal" evidence="13">
    <location>
        <begin position="632"/>
        <end position="766"/>
    </location>
</feature>
<dbReference type="InterPro" id="IPR057290">
    <property type="entry name" value="CHX17_C"/>
</dbReference>
<dbReference type="GO" id="GO:0015297">
    <property type="term" value="F:antiporter activity"/>
    <property type="evidence" value="ECO:0007669"/>
    <property type="project" value="InterPro"/>
</dbReference>
<evidence type="ECO:0000256" key="5">
    <source>
        <dbReference type="ARBA" id="ARBA00022958"/>
    </source>
</evidence>
<dbReference type="GO" id="GO:1902600">
    <property type="term" value="P:proton transmembrane transport"/>
    <property type="evidence" value="ECO:0007669"/>
    <property type="project" value="InterPro"/>
</dbReference>
<keyword evidence="15" id="KW-1185">Reference proteome</keyword>
<proteinExistence type="inferred from homology"/>
<dbReference type="PANTHER" id="PTHR32468">
    <property type="entry name" value="CATION/H + ANTIPORTER"/>
    <property type="match status" value="1"/>
</dbReference>
<dbReference type="AlphaFoldDB" id="A0A9W7IEE3"/>
<feature type="transmembrane region" description="Helical" evidence="10">
    <location>
        <begin position="278"/>
        <end position="303"/>
    </location>
</feature>
<dbReference type="Pfam" id="PF00999">
    <property type="entry name" value="Na_H_Exchanger"/>
    <property type="match status" value="1"/>
</dbReference>
<keyword evidence="7" id="KW-0406">Ion transport</keyword>
<evidence type="ECO:0000256" key="6">
    <source>
        <dbReference type="ARBA" id="ARBA00022989"/>
    </source>
</evidence>
<dbReference type="GO" id="GO:0012505">
    <property type="term" value="C:endomembrane system"/>
    <property type="evidence" value="ECO:0007669"/>
    <property type="project" value="TreeGrafter"/>
</dbReference>
<reference evidence="14" key="1">
    <citation type="submission" date="2023-05" db="EMBL/GenBank/DDBJ databases">
        <title>Genome and transcriptome analyses reveal genes involved in the formation of fine ridges on petal epidermal cells in Hibiscus trionum.</title>
        <authorList>
            <person name="Koshimizu S."/>
            <person name="Masuda S."/>
            <person name="Ishii T."/>
            <person name="Shirasu K."/>
            <person name="Hoshino A."/>
            <person name="Arita M."/>
        </authorList>
    </citation>
    <scope>NUCLEOTIDE SEQUENCE</scope>
    <source>
        <strain evidence="14">Hamamatsu line</strain>
    </source>
</reference>
<evidence type="ECO:0000313" key="15">
    <source>
        <dbReference type="Proteomes" id="UP001165190"/>
    </source>
</evidence>
<evidence type="ECO:0000256" key="7">
    <source>
        <dbReference type="ARBA" id="ARBA00023065"/>
    </source>
</evidence>
<feature type="domain" description="Cation/H(+) antiporter central" evidence="12">
    <location>
        <begin position="496"/>
        <end position="624"/>
    </location>
</feature>
<dbReference type="InterPro" id="IPR006153">
    <property type="entry name" value="Cation/H_exchanger_TM"/>
</dbReference>
<protein>
    <submittedName>
        <fullName evidence="14">Cation/H+ exchanger 4</fullName>
    </submittedName>
</protein>
<feature type="transmembrane region" description="Helical" evidence="10">
    <location>
        <begin position="101"/>
        <end position="123"/>
    </location>
</feature>
<keyword evidence="4 10" id="KW-0812">Transmembrane</keyword>
<keyword evidence="2" id="KW-0813">Transport</keyword>
<comment type="caution">
    <text evidence="14">The sequence shown here is derived from an EMBL/GenBank/DDBJ whole genome shotgun (WGS) entry which is preliminary data.</text>
</comment>
<dbReference type="EMBL" id="BSYR01000025">
    <property type="protein sequence ID" value="GMI93883.1"/>
    <property type="molecule type" value="Genomic_DNA"/>
</dbReference>
<dbReference type="Proteomes" id="UP001165190">
    <property type="component" value="Unassembled WGS sequence"/>
</dbReference>
<dbReference type="PANTHER" id="PTHR32468:SF17">
    <property type="entry name" value="CATION_H(+) ANTIPORTER 4"/>
    <property type="match status" value="1"/>
</dbReference>
<evidence type="ECO:0000259" key="12">
    <source>
        <dbReference type="Pfam" id="PF23256"/>
    </source>
</evidence>
<evidence type="ECO:0000313" key="14">
    <source>
        <dbReference type="EMBL" id="GMI93883.1"/>
    </source>
</evidence>
<dbReference type="GO" id="GO:0006813">
    <property type="term" value="P:potassium ion transport"/>
    <property type="evidence" value="ECO:0007669"/>
    <property type="project" value="UniProtKB-KW"/>
</dbReference>
<name>A0A9W7IEE3_HIBTR</name>
<sequence length="768" mass="85613">MGHNIMGNSSKTVEELTCLRFPPEVISPGLIVVKPENLMDYSWTRLQLQIIVIFLLTQAIHCVLKHFRVSIFTSQILAGIILGPTVFKSPHSLITMSEDSVAILGTVASFGYMLFLFLTGVKMDVSMTYRSGKKPICIGILTVVVPFIVCMLTFKYILDMDQEQFMTTIAFNTAVLNSRTSFPVIYCLLNELKLLNSELGRVGLSAALVGDMLSLFILTICQGVIAAQRLGFKIGMKHLRGAVGFIVLVLFCLGPLLKRMVRKTGEGGKIKRAYLYTAILAFTISHKLSELLGVFILVGPFLVGLVVPDGPPLGSALVEKFDPVVSGFLMPLFAATCGMRVDLSYLKNPSPIVKEHALAAVVTTIAKFGISFLLSFICNMPTRDSLAFGFIMINKGIVDMATYSNINDYVVNYMPMEIFACMTIIIVVTASIVPMLVKALYDPSRKYACYQKRSIMHCKLNEELRMLTCIHVPANVNSLLQILNVTCLTRQSPISLHVLHLIKLSGRATPLFISHDKNWKNLSDNSYSENVVLAFNQFERDNWGAVSVKVFTAVSPMNLMYEDICNLAQHRQTSFIILPFHRRWHVDGNIESEDQIIRSMNNIVLEKAPCSVGILVEGRGHVVQSSLDNSSSFSIAVIFLGGKDDEEALALGRRMSQNKNVKLTIIHLKAGDVSDTMQDEEMLRNVKQSGLYIEKQVNDGTETSKFLRSIVDNYQLFIVGRRYKREDPQTIGLHEWMEFPEIGIIGDLLSSADFSRNNSVLIVQQQQQ</sequence>
<keyword evidence="8 10" id="KW-0472">Membrane</keyword>
<organism evidence="14 15">
    <name type="scientific">Hibiscus trionum</name>
    <name type="common">Flower of an hour</name>
    <dbReference type="NCBI Taxonomy" id="183268"/>
    <lineage>
        <taxon>Eukaryota</taxon>
        <taxon>Viridiplantae</taxon>
        <taxon>Streptophyta</taxon>
        <taxon>Embryophyta</taxon>
        <taxon>Tracheophyta</taxon>
        <taxon>Spermatophyta</taxon>
        <taxon>Magnoliopsida</taxon>
        <taxon>eudicotyledons</taxon>
        <taxon>Gunneridae</taxon>
        <taxon>Pentapetalae</taxon>
        <taxon>rosids</taxon>
        <taxon>malvids</taxon>
        <taxon>Malvales</taxon>
        <taxon>Malvaceae</taxon>
        <taxon>Malvoideae</taxon>
        <taxon>Hibiscus</taxon>
    </lineage>
</organism>
<evidence type="ECO:0000256" key="2">
    <source>
        <dbReference type="ARBA" id="ARBA00022448"/>
    </source>
</evidence>
<evidence type="ECO:0000256" key="10">
    <source>
        <dbReference type="SAM" id="Phobius"/>
    </source>
</evidence>
<feature type="domain" description="Cation/H+ exchanger transmembrane" evidence="11">
    <location>
        <begin position="55"/>
        <end position="437"/>
    </location>
</feature>
<dbReference type="InterPro" id="IPR057291">
    <property type="entry name" value="CHX17_2nd"/>
</dbReference>
<evidence type="ECO:0000256" key="1">
    <source>
        <dbReference type="ARBA" id="ARBA00004141"/>
    </source>
</evidence>
<dbReference type="Gene3D" id="3.40.50.12370">
    <property type="match status" value="1"/>
</dbReference>
<keyword evidence="6 10" id="KW-1133">Transmembrane helix</keyword>
<evidence type="ECO:0000259" key="13">
    <source>
        <dbReference type="Pfam" id="PF23259"/>
    </source>
</evidence>
<keyword evidence="5" id="KW-0630">Potassium</keyword>
<evidence type="ECO:0000259" key="11">
    <source>
        <dbReference type="Pfam" id="PF00999"/>
    </source>
</evidence>
<dbReference type="InterPro" id="IPR050794">
    <property type="entry name" value="CPA2_transporter"/>
</dbReference>
<comment type="similarity">
    <text evidence="9">Belongs to the monovalent cation:proton antiporter 2 (CPA2) transporter (TC 2.A.37) family. CHX (TC 2.A.37.4) subfamily.</text>
</comment>
<accession>A0A9W7IEE3</accession>
<feature type="transmembrane region" description="Helical" evidence="10">
    <location>
        <begin position="46"/>
        <end position="64"/>
    </location>
</feature>
<feature type="transmembrane region" description="Helical" evidence="10">
    <location>
        <begin position="169"/>
        <end position="189"/>
    </location>
</feature>
<dbReference type="Pfam" id="PF23256">
    <property type="entry name" value="CHX17_2nd"/>
    <property type="match status" value="1"/>
</dbReference>
<keyword evidence="3" id="KW-0633">Potassium transport</keyword>